<evidence type="ECO:0000256" key="3">
    <source>
        <dbReference type="ARBA" id="ARBA00022448"/>
    </source>
</evidence>
<keyword evidence="8 14" id="KW-0067">ATP-binding</keyword>
<dbReference type="PROSITE" id="PS00154">
    <property type="entry name" value="ATPASE_E1_E2"/>
    <property type="match status" value="1"/>
</dbReference>
<feature type="transmembrane region" description="Helical" evidence="14">
    <location>
        <begin position="14"/>
        <end position="32"/>
    </location>
</feature>
<evidence type="ECO:0000256" key="10">
    <source>
        <dbReference type="ARBA" id="ARBA00022967"/>
    </source>
</evidence>
<dbReference type="OrthoDB" id="9813266at2"/>
<dbReference type="NCBIfam" id="TIGR01494">
    <property type="entry name" value="ATPase_P-type"/>
    <property type="match status" value="1"/>
</dbReference>
<dbReference type="InterPro" id="IPR059000">
    <property type="entry name" value="ATPase_P-type_domA"/>
</dbReference>
<keyword evidence="13 14" id="KW-0472">Membrane</keyword>
<keyword evidence="11 14" id="KW-1133">Transmembrane helix</keyword>
<dbReference type="FunFam" id="2.70.150.10:FF:000002">
    <property type="entry name" value="Copper-transporting ATPase 1, putative"/>
    <property type="match status" value="1"/>
</dbReference>
<dbReference type="Gene3D" id="2.70.150.10">
    <property type="entry name" value="Calcium-transporting ATPase, cytoplasmic transduction domain A"/>
    <property type="match status" value="1"/>
</dbReference>
<dbReference type="InterPro" id="IPR023298">
    <property type="entry name" value="ATPase_P-typ_TM_dom_sf"/>
</dbReference>
<evidence type="ECO:0000256" key="2">
    <source>
        <dbReference type="ARBA" id="ARBA00006024"/>
    </source>
</evidence>
<dbReference type="GO" id="GO:0016887">
    <property type="term" value="F:ATP hydrolysis activity"/>
    <property type="evidence" value="ECO:0007669"/>
    <property type="project" value="InterPro"/>
</dbReference>
<keyword evidence="7 14" id="KW-0547">Nucleotide-binding</keyword>
<evidence type="ECO:0000256" key="12">
    <source>
        <dbReference type="ARBA" id="ARBA00023065"/>
    </source>
</evidence>
<dbReference type="InterPro" id="IPR044492">
    <property type="entry name" value="P_typ_ATPase_HD_dom"/>
</dbReference>
<evidence type="ECO:0000256" key="14">
    <source>
        <dbReference type="RuleBase" id="RU362081"/>
    </source>
</evidence>
<gene>
    <name evidence="16" type="ORF">SAMN04488558_10661</name>
</gene>
<dbReference type="Gene3D" id="3.40.1110.10">
    <property type="entry name" value="Calcium-transporting ATPase, cytoplasmic domain N"/>
    <property type="match status" value="1"/>
</dbReference>
<dbReference type="PRINTS" id="PR00119">
    <property type="entry name" value="CATATPASE"/>
</dbReference>
<protein>
    <submittedName>
        <fullName evidence="16">Cd2+/Zn2+-exporting ATPase</fullName>
    </submittedName>
</protein>
<dbReference type="GO" id="GO:0005524">
    <property type="term" value="F:ATP binding"/>
    <property type="evidence" value="ECO:0007669"/>
    <property type="project" value="UniProtKB-UniRule"/>
</dbReference>
<dbReference type="SUPFAM" id="SSF81665">
    <property type="entry name" value="Calcium ATPase, transmembrane domain M"/>
    <property type="match status" value="1"/>
</dbReference>
<dbReference type="InterPro" id="IPR001757">
    <property type="entry name" value="P_typ_ATPase"/>
</dbReference>
<dbReference type="InterPro" id="IPR036412">
    <property type="entry name" value="HAD-like_sf"/>
</dbReference>
<evidence type="ECO:0000259" key="15">
    <source>
        <dbReference type="Pfam" id="PF00122"/>
    </source>
</evidence>
<evidence type="ECO:0000256" key="7">
    <source>
        <dbReference type="ARBA" id="ARBA00022741"/>
    </source>
</evidence>
<feature type="transmembrane region" description="Helical" evidence="14">
    <location>
        <begin position="242"/>
        <end position="263"/>
    </location>
</feature>
<dbReference type="Proteomes" id="UP000198833">
    <property type="component" value="Unassembled WGS sequence"/>
</dbReference>
<dbReference type="InterPro" id="IPR023214">
    <property type="entry name" value="HAD_sf"/>
</dbReference>
<keyword evidence="12" id="KW-0406">Ion transport</keyword>
<comment type="similarity">
    <text evidence="2 14">Belongs to the cation transport ATPase (P-type) (TC 3.A.3) family. Type IB subfamily.</text>
</comment>
<feature type="transmembrane region" description="Helical" evidence="14">
    <location>
        <begin position="269"/>
        <end position="289"/>
    </location>
</feature>
<dbReference type="SFLD" id="SFLDS00003">
    <property type="entry name" value="Haloacid_Dehalogenase"/>
    <property type="match status" value="1"/>
</dbReference>
<evidence type="ECO:0000256" key="5">
    <source>
        <dbReference type="ARBA" id="ARBA00022692"/>
    </source>
</evidence>
<dbReference type="GO" id="GO:0005886">
    <property type="term" value="C:plasma membrane"/>
    <property type="evidence" value="ECO:0007669"/>
    <property type="project" value="UniProtKB-SubCell"/>
</dbReference>
<proteinExistence type="inferred from homology"/>
<feature type="transmembrane region" description="Helical" evidence="14">
    <location>
        <begin position="606"/>
        <end position="625"/>
    </location>
</feature>
<evidence type="ECO:0000256" key="6">
    <source>
        <dbReference type="ARBA" id="ARBA00022723"/>
    </source>
</evidence>
<dbReference type="Pfam" id="PF00702">
    <property type="entry name" value="Hydrolase"/>
    <property type="match status" value="1"/>
</dbReference>
<dbReference type="PRINTS" id="PR00941">
    <property type="entry name" value="CDATPASE"/>
</dbReference>
<dbReference type="CDD" id="cd07551">
    <property type="entry name" value="P-type_ATPase_HM_ZosA_PfeT-like"/>
    <property type="match status" value="1"/>
</dbReference>
<dbReference type="SFLD" id="SFLDG00002">
    <property type="entry name" value="C1.7:_P-type_atpase_like"/>
    <property type="match status" value="1"/>
</dbReference>
<keyword evidence="6 14" id="KW-0479">Metal-binding</keyword>
<dbReference type="AlphaFoldDB" id="A0A1H9E0N9"/>
<organism evidence="16 17">
    <name type="scientific">Ignavigranum ruoffiae</name>
    <dbReference type="NCBI Taxonomy" id="89093"/>
    <lineage>
        <taxon>Bacteria</taxon>
        <taxon>Bacillati</taxon>
        <taxon>Bacillota</taxon>
        <taxon>Bacilli</taxon>
        <taxon>Lactobacillales</taxon>
        <taxon>Aerococcaceae</taxon>
        <taxon>Ignavigranum</taxon>
    </lineage>
</organism>
<dbReference type="FunFam" id="3.40.50.1000:FF:000020">
    <property type="entry name" value="Probable cation-transporting P-type ATPase"/>
    <property type="match status" value="1"/>
</dbReference>
<name>A0A1H9E0N9_9LACT</name>
<evidence type="ECO:0000256" key="9">
    <source>
        <dbReference type="ARBA" id="ARBA00022842"/>
    </source>
</evidence>
<feature type="domain" description="P-type ATPase A" evidence="15">
    <location>
        <begin position="120"/>
        <end position="222"/>
    </location>
</feature>
<feature type="transmembrane region" description="Helical" evidence="14">
    <location>
        <begin position="38"/>
        <end position="55"/>
    </location>
</feature>
<evidence type="ECO:0000256" key="13">
    <source>
        <dbReference type="ARBA" id="ARBA00023136"/>
    </source>
</evidence>
<comment type="subcellular location">
    <subcellularLocation>
        <location evidence="1">Cell membrane</location>
        <topology evidence="1">Multi-pass membrane protein</topology>
    </subcellularLocation>
</comment>
<dbReference type="SFLD" id="SFLDF00027">
    <property type="entry name" value="p-type_atpase"/>
    <property type="match status" value="1"/>
</dbReference>
<dbReference type="Gene3D" id="3.40.50.1000">
    <property type="entry name" value="HAD superfamily/HAD-like"/>
    <property type="match status" value="1"/>
</dbReference>
<dbReference type="InterPro" id="IPR018303">
    <property type="entry name" value="ATPase_P-typ_P_site"/>
</dbReference>
<evidence type="ECO:0000313" key="17">
    <source>
        <dbReference type="Proteomes" id="UP000198833"/>
    </source>
</evidence>
<dbReference type="SUPFAM" id="SSF56784">
    <property type="entry name" value="HAD-like"/>
    <property type="match status" value="1"/>
</dbReference>
<keyword evidence="5 14" id="KW-0812">Transmembrane</keyword>
<keyword evidence="10" id="KW-1278">Translocase</keyword>
<dbReference type="NCBIfam" id="TIGR01525">
    <property type="entry name" value="ATPase-IB_hvy"/>
    <property type="match status" value="1"/>
</dbReference>
<dbReference type="RefSeq" id="WP_092571873.1">
    <property type="nucleotide sequence ID" value="NZ_FOEN01000006.1"/>
</dbReference>
<dbReference type="InterPro" id="IPR023299">
    <property type="entry name" value="ATPase_P-typ_cyto_dom_N"/>
</dbReference>
<keyword evidence="3" id="KW-0813">Transport</keyword>
<dbReference type="PANTHER" id="PTHR43079:SF1">
    <property type="entry name" value="CADMIUM_ZINC-TRANSPORTING ATPASE HMA1, CHLOROPLASTIC-RELATED"/>
    <property type="match status" value="1"/>
</dbReference>
<dbReference type="GO" id="GO:0046872">
    <property type="term" value="F:metal ion binding"/>
    <property type="evidence" value="ECO:0007669"/>
    <property type="project" value="UniProtKB-KW"/>
</dbReference>
<evidence type="ECO:0000256" key="1">
    <source>
        <dbReference type="ARBA" id="ARBA00004651"/>
    </source>
</evidence>
<accession>A0A1H9E0N9</accession>
<dbReference type="GO" id="GO:0019829">
    <property type="term" value="F:ATPase-coupled monoatomic cation transmembrane transporter activity"/>
    <property type="evidence" value="ECO:0007669"/>
    <property type="project" value="InterPro"/>
</dbReference>
<evidence type="ECO:0000313" key="16">
    <source>
        <dbReference type="EMBL" id="SEQ19244.1"/>
    </source>
</evidence>
<evidence type="ECO:0000256" key="11">
    <source>
        <dbReference type="ARBA" id="ARBA00022989"/>
    </source>
</evidence>
<dbReference type="PANTHER" id="PTHR43079">
    <property type="entry name" value="PROBABLE CADMIUM/ZINC-TRANSPORTING ATPASE HMA1"/>
    <property type="match status" value="1"/>
</dbReference>
<dbReference type="InterPro" id="IPR008250">
    <property type="entry name" value="ATPase_P-typ_transduc_dom_A_sf"/>
</dbReference>
<dbReference type="EMBL" id="FOEN01000006">
    <property type="protein sequence ID" value="SEQ19244.1"/>
    <property type="molecule type" value="Genomic_DNA"/>
</dbReference>
<reference evidence="16 17" key="1">
    <citation type="submission" date="2016-10" db="EMBL/GenBank/DDBJ databases">
        <authorList>
            <person name="de Groot N.N."/>
        </authorList>
    </citation>
    <scope>NUCLEOTIDE SEQUENCE [LARGE SCALE GENOMIC DNA]</scope>
    <source>
        <strain evidence="16 17">DSM 15695</strain>
    </source>
</reference>
<sequence>MQSIKSWVKENKEMTLTIISGLLIIIGFILKYSQTNDTSVPIFILAFLIGGYNSAKNAYLELVQDYHLSVDVLMILAAVGACIIGYWTEGALLIFIFSLSESLEVMAMAKSRDAITKLMKMTPDTARKYNNDGQIIEVPTNELKIGDKVQVRKGESVPIDGKLLSKHAVINEASITGEPVPVTKETGDDVIGATINEEETFDMEVSVENEDTLFSKIIKMVEEAQNSPSKTDSFIKGIEDNYVKIVLIAVPLFIILAPSIFGWTLSEAFYRGMVLLTVASPCALVASAAPTNLSAISRAAKKEIIFKGADTVEQLTDLKAIIFDKTGTLTIGKPEVHEVFYEEAADRQAVNQVIKAAENGSTHPIATAILDHLEDTPLIQLDDVKDITGKGLEVQAFNQSWKIGSRNFVIDNLTEKIGQESLAKIDELQTQGATVIYVSANNQLLAYFALMDELKAESKSAIDELHKLGIQTVMLTGDQEKTAKYIAKELGIDEVRANLLPQDKVSHVKDLQEKYNSVAMVGDGINDAPALATANVGISMGSGTDIAMETSDIVLIKDSLDQLPFAIGLSHKMHQITKQNIIFSLSVIVLLIISNLFQAINLPIGVVGHEGSTILVILNGLRMLAYNYQNKA</sequence>
<feature type="transmembrane region" description="Helical" evidence="14">
    <location>
        <begin position="581"/>
        <end position="600"/>
    </location>
</feature>
<dbReference type="SUPFAM" id="SSF81653">
    <property type="entry name" value="Calcium ATPase, transduction domain A"/>
    <property type="match status" value="1"/>
</dbReference>
<keyword evidence="4 14" id="KW-1003">Cell membrane</keyword>
<evidence type="ECO:0000256" key="4">
    <source>
        <dbReference type="ARBA" id="ARBA00022475"/>
    </source>
</evidence>
<keyword evidence="17" id="KW-1185">Reference proteome</keyword>
<dbReference type="InterPro" id="IPR027256">
    <property type="entry name" value="P-typ_ATPase_IB"/>
</dbReference>
<keyword evidence="9" id="KW-0460">Magnesium</keyword>
<evidence type="ECO:0000256" key="8">
    <source>
        <dbReference type="ARBA" id="ARBA00022840"/>
    </source>
</evidence>
<dbReference type="InterPro" id="IPR051949">
    <property type="entry name" value="Cation_Transport_ATPase"/>
</dbReference>
<dbReference type="Pfam" id="PF00122">
    <property type="entry name" value="E1-E2_ATPase"/>
    <property type="match status" value="1"/>
</dbReference>